<dbReference type="EMBL" id="LR798244">
    <property type="protein sequence ID" value="CAB5217025.1"/>
    <property type="molecule type" value="Genomic_DNA"/>
</dbReference>
<accession>A0A6J7WN95</accession>
<dbReference type="InterPro" id="IPR010064">
    <property type="entry name" value="HK97-gp10_tail"/>
</dbReference>
<gene>
    <name evidence="1" type="ORF">UFOVP199_32</name>
</gene>
<evidence type="ECO:0000313" key="1">
    <source>
        <dbReference type="EMBL" id="CAB5217025.1"/>
    </source>
</evidence>
<dbReference type="Pfam" id="PF04883">
    <property type="entry name" value="HK97-gp10_like"/>
    <property type="match status" value="1"/>
</dbReference>
<sequence length="179" mass="19599">MTYKIDFYDDLAEFINRLEKFDKDVSKTLKADLRAGAGEVAGEARKRIAAVGVPLSNWAYGWKEQDREDGRDLIYSIARANAQITPIAYRARKAGATVAFGMYVVQKNPAASIFELAGSKNAVSKGTRGGSSSFNENVLNKYGGGPYPRILYPSYYAGMKAAQAKIEEAVREAAWKVGL</sequence>
<name>A0A6J7WN95_9CAUD</name>
<organism evidence="1">
    <name type="scientific">uncultured Caudovirales phage</name>
    <dbReference type="NCBI Taxonomy" id="2100421"/>
    <lineage>
        <taxon>Viruses</taxon>
        <taxon>Duplodnaviria</taxon>
        <taxon>Heunggongvirae</taxon>
        <taxon>Uroviricota</taxon>
        <taxon>Caudoviricetes</taxon>
        <taxon>Peduoviridae</taxon>
        <taxon>Maltschvirus</taxon>
        <taxon>Maltschvirus maltsch</taxon>
    </lineage>
</organism>
<proteinExistence type="predicted"/>
<reference evidence="1" key="1">
    <citation type="submission" date="2020-05" db="EMBL/GenBank/DDBJ databases">
        <authorList>
            <person name="Chiriac C."/>
            <person name="Salcher M."/>
            <person name="Ghai R."/>
            <person name="Kavagutti S V."/>
        </authorList>
    </citation>
    <scope>NUCLEOTIDE SEQUENCE</scope>
</reference>
<protein>
    <submittedName>
        <fullName evidence="1">Bacteriophage HK97-gp10, putative tail-component</fullName>
    </submittedName>
</protein>